<dbReference type="PANTHER" id="PTHR24179:SF29">
    <property type="entry name" value="LD46604P"/>
    <property type="match status" value="1"/>
</dbReference>
<dbReference type="GO" id="GO:0004857">
    <property type="term" value="F:enzyme inhibitor activity"/>
    <property type="evidence" value="ECO:0007669"/>
    <property type="project" value="TreeGrafter"/>
</dbReference>
<dbReference type="Pfam" id="PF12796">
    <property type="entry name" value="Ank_2"/>
    <property type="match status" value="1"/>
</dbReference>
<dbReference type="AlphaFoldDB" id="A0A4P9XQ03"/>
<dbReference type="PROSITE" id="PS50297">
    <property type="entry name" value="ANK_REP_REGION"/>
    <property type="match status" value="3"/>
</dbReference>
<dbReference type="InterPro" id="IPR036770">
    <property type="entry name" value="Ankyrin_rpt-contain_sf"/>
</dbReference>
<dbReference type="EMBL" id="KZ992637">
    <property type="protein sequence ID" value="RKP08103.1"/>
    <property type="molecule type" value="Genomic_DNA"/>
</dbReference>
<dbReference type="PROSITE" id="PS50088">
    <property type="entry name" value="ANK_REPEAT"/>
    <property type="match status" value="3"/>
</dbReference>
<feature type="compositionally biased region" description="Basic and acidic residues" evidence="3">
    <location>
        <begin position="522"/>
        <end position="532"/>
    </location>
</feature>
<accession>A0A4P9XQ03</accession>
<evidence type="ECO:0000256" key="3">
    <source>
        <dbReference type="SAM" id="MobiDB-lite"/>
    </source>
</evidence>
<feature type="region of interest" description="Disordered" evidence="3">
    <location>
        <begin position="351"/>
        <end position="393"/>
    </location>
</feature>
<organism evidence="4 5">
    <name type="scientific">Thamnocephalis sphaerospora</name>
    <dbReference type="NCBI Taxonomy" id="78915"/>
    <lineage>
        <taxon>Eukaryota</taxon>
        <taxon>Fungi</taxon>
        <taxon>Fungi incertae sedis</taxon>
        <taxon>Zoopagomycota</taxon>
        <taxon>Zoopagomycotina</taxon>
        <taxon>Zoopagomycetes</taxon>
        <taxon>Zoopagales</taxon>
        <taxon>Sigmoideomycetaceae</taxon>
        <taxon>Thamnocephalis</taxon>
    </lineage>
</organism>
<reference evidence="5" key="1">
    <citation type="journal article" date="2018" name="Nat. Microbiol.">
        <title>Leveraging single-cell genomics to expand the fungal tree of life.</title>
        <authorList>
            <person name="Ahrendt S.R."/>
            <person name="Quandt C.A."/>
            <person name="Ciobanu D."/>
            <person name="Clum A."/>
            <person name="Salamov A."/>
            <person name="Andreopoulos B."/>
            <person name="Cheng J.F."/>
            <person name="Woyke T."/>
            <person name="Pelin A."/>
            <person name="Henrissat B."/>
            <person name="Reynolds N.K."/>
            <person name="Benny G.L."/>
            <person name="Smith M.E."/>
            <person name="James T.Y."/>
            <person name="Grigoriev I.V."/>
        </authorList>
    </citation>
    <scope>NUCLEOTIDE SEQUENCE [LARGE SCALE GENOMIC DNA]</scope>
    <source>
        <strain evidence="5">RSA 1356</strain>
    </source>
</reference>
<evidence type="ECO:0000256" key="1">
    <source>
        <dbReference type="ARBA" id="ARBA00022737"/>
    </source>
</evidence>
<evidence type="ECO:0000256" key="2">
    <source>
        <dbReference type="PROSITE-ProRule" id="PRU00023"/>
    </source>
</evidence>
<feature type="repeat" description="ANK" evidence="2">
    <location>
        <begin position="619"/>
        <end position="651"/>
    </location>
</feature>
<dbReference type="Proteomes" id="UP000271241">
    <property type="component" value="Unassembled WGS sequence"/>
</dbReference>
<feature type="repeat" description="ANK" evidence="2">
    <location>
        <begin position="652"/>
        <end position="676"/>
    </location>
</feature>
<dbReference type="OrthoDB" id="428895at2759"/>
<feature type="region of interest" description="Disordered" evidence="3">
    <location>
        <begin position="520"/>
        <end position="577"/>
    </location>
</feature>
<protein>
    <recommendedName>
        <fullName evidence="6">Ankyrin repeat-containing domain protein</fullName>
    </recommendedName>
</protein>
<keyword evidence="5" id="KW-1185">Reference proteome</keyword>
<sequence length="729" mass="76570">MSERFASSDRGIKGLRRRSREVKGLVRRALAEFEELSVTAETGTQTSLDGDSGCGTLGADAIVTRSGDASAAGLGIGAVAKEADTAVANVLEPLLKQTAHVEVRSSSPSSSAASVEEDSDTAIIHQLQQDVLAAVNAESRSRLAGVLAVADPSLCLQAMLSFAAANRDLTYHHDPDVQHDADELLGRSVANLNALHIACFLGEEDIACDLVDYVARVTKAMDARKVLYEFLGRVWGGGNTALHLASFSGMDALVKRLLDLGANMNKRNERKYKAVDCADDDATRKLFLDMMQGTVIRIPMRRTVSMDDVFHGDMAKSAKISSDGSGVEIRVPPSSERQRVLYKLPAGARSATTMRECSDGDGDDNASGHSSVSASNTRSLPLQASERPSTLVSSASAGFSASTLTAADKAPPPKKRTIGRLIEALSTQFRAMGGSDGAGAQHSGSKTGSGSTNADRLSIGGGGLAARNRVGMVANKSNNSVTASSSSCIAQTINETDEMVPRKKEHLHGKGQTTNITFDADGAERRHGKSVDHPTSTAVGQANASAKTTVGKDAAGTGEKAPPLADSREQRSKRRRAAGYRVRFDPAVTLLDAARTGDTPLVRASLDAGIHPDHQSAHRCLSALHLAASYDHLDVCRLLVDRGAALNIRDLEGWTPLHCAAAEGHLRVVNYLLGHGTVDVTLGNADDETAEDVAEEDRVRSVLHAAIAAATANAGPASAVAQNTVVATR</sequence>
<feature type="compositionally biased region" description="Polar residues" evidence="3">
    <location>
        <begin position="442"/>
        <end position="455"/>
    </location>
</feature>
<proteinExistence type="predicted"/>
<dbReference type="SUPFAM" id="SSF48403">
    <property type="entry name" value="Ankyrin repeat"/>
    <property type="match status" value="2"/>
</dbReference>
<dbReference type="Gene3D" id="1.25.40.20">
    <property type="entry name" value="Ankyrin repeat-containing domain"/>
    <property type="match status" value="2"/>
</dbReference>
<keyword evidence="1" id="KW-0677">Repeat</keyword>
<dbReference type="PANTHER" id="PTHR24179">
    <property type="entry name" value="PROTEIN PHOSPHATASE 1 REGULATORY SUBUNIT 12"/>
    <property type="match status" value="1"/>
</dbReference>
<name>A0A4P9XQ03_9FUNG</name>
<evidence type="ECO:0000313" key="5">
    <source>
        <dbReference type="Proteomes" id="UP000271241"/>
    </source>
</evidence>
<feature type="compositionally biased region" description="Polar residues" evidence="3">
    <location>
        <begin position="367"/>
        <end position="393"/>
    </location>
</feature>
<dbReference type="SMART" id="SM00248">
    <property type="entry name" value="ANK"/>
    <property type="match status" value="4"/>
</dbReference>
<gene>
    <name evidence="4" type="ORF">THASP1DRAFT_30090</name>
</gene>
<dbReference type="GO" id="GO:0005737">
    <property type="term" value="C:cytoplasm"/>
    <property type="evidence" value="ECO:0007669"/>
    <property type="project" value="TreeGrafter"/>
</dbReference>
<dbReference type="InterPro" id="IPR002110">
    <property type="entry name" value="Ankyrin_rpt"/>
</dbReference>
<keyword evidence="2" id="KW-0040">ANK repeat</keyword>
<dbReference type="InterPro" id="IPR051226">
    <property type="entry name" value="PP1_Regulatory_Subunit"/>
</dbReference>
<evidence type="ECO:0000313" key="4">
    <source>
        <dbReference type="EMBL" id="RKP08103.1"/>
    </source>
</evidence>
<dbReference type="Pfam" id="PF00023">
    <property type="entry name" value="Ank"/>
    <property type="match status" value="1"/>
</dbReference>
<evidence type="ECO:0008006" key="6">
    <source>
        <dbReference type="Google" id="ProtNLM"/>
    </source>
</evidence>
<dbReference type="STRING" id="78915.A0A4P9XQ03"/>
<feature type="region of interest" description="Disordered" evidence="3">
    <location>
        <begin position="432"/>
        <end position="455"/>
    </location>
</feature>
<feature type="repeat" description="ANK" evidence="2">
    <location>
        <begin position="237"/>
        <end position="269"/>
    </location>
</feature>
<feature type="compositionally biased region" description="Polar residues" evidence="3">
    <location>
        <begin position="533"/>
        <end position="548"/>
    </location>
</feature>
<dbReference type="GO" id="GO:0019208">
    <property type="term" value="F:phosphatase regulator activity"/>
    <property type="evidence" value="ECO:0007669"/>
    <property type="project" value="TreeGrafter"/>
</dbReference>